<feature type="compositionally biased region" description="Basic and acidic residues" evidence="1">
    <location>
        <begin position="645"/>
        <end position="664"/>
    </location>
</feature>
<evidence type="ECO:0000259" key="2">
    <source>
        <dbReference type="Pfam" id="PF05239"/>
    </source>
</evidence>
<name>A0A0E3WWR4_9EURY</name>
<dbReference type="PANTHER" id="PTHR36505:SF1">
    <property type="entry name" value="BLR1072 PROTEIN"/>
    <property type="match status" value="1"/>
</dbReference>
<dbReference type="HOGENOM" id="CLU_016921_0_0_2"/>
<dbReference type="SUPFAM" id="SSF50346">
    <property type="entry name" value="PRC-barrel domain"/>
    <property type="match status" value="3"/>
</dbReference>
<dbReference type="Pfam" id="PF05239">
    <property type="entry name" value="PRC"/>
    <property type="match status" value="3"/>
</dbReference>
<dbReference type="STRING" id="1434110.MSHOH_3592"/>
<dbReference type="OrthoDB" id="139204at2157"/>
<dbReference type="RefSeq" id="WP_048143647.1">
    <property type="nucleotide sequence ID" value="NZ_CP009516.1"/>
</dbReference>
<evidence type="ECO:0000256" key="1">
    <source>
        <dbReference type="SAM" id="MobiDB-lite"/>
    </source>
</evidence>
<dbReference type="GeneID" id="24832940"/>
<protein>
    <submittedName>
        <fullName evidence="3">Antigen</fullName>
    </submittedName>
</protein>
<evidence type="ECO:0000313" key="4">
    <source>
        <dbReference type="Proteomes" id="UP000033101"/>
    </source>
</evidence>
<dbReference type="PATRIC" id="fig|1434110.4.peg.4598"/>
<keyword evidence="4" id="KW-1185">Reference proteome</keyword>
<feature type="domain" description="PRC-barrel" evidence="2">
    <location>
        <begin position="8"/>
        <end position="85"/>
    </location>
</feature>
<dbReference type="PANTHER" id="PTHR36505">
    <property type="entry name" value="BLR1072 PROTEIN"/>
    <property type="match status" value="1"/>
</dbReference>
<evidence type="ECO:0000313" key="3">
    <source>
        <dbReference type="EMBL" id="AKB80075.1"/>
    </source>
</evidence>
<feature type="domain" description="PRC-barrel" evidence="2">
    <location>
        <begin position="150"/>
        <end position="227"/>
    </location>
</feature>
<dbReference type="InterPro" id="IPR011033">
    <property type="entry name" value="PRC_barrel-like_sf"/>
</dbReference>
<feature type="region of interest" description="Disordered" evidence="1">
    <location>
        <begin position="590"/>
        <end position="664"/>
    </location>
</feature>
<dbReference type="InterPro" id="IPR027275">
    <property type="entry name" value="PRC-brl_dom"/>
</dbReference>
<feature type="region of interest" description="Disordered" evidence="1">
    <location>
        <begin position="325"/>
        <end position="353"/>
    </location>
</feature>
<dbReference type="Gene3D" id="2.30.30.240">
    <property type="entry name" value="PRC-barrel domain"/>
    <property type="match status" value="3"/>
</dbReference>
<proteinExistence type="predicted"/>
<feature type="domain" description="PRC-barrel" evidence="2">
    <location>
        <begin position="479"/>
        <end position="556"/>
    </location>
</feature>
<accession>A0A0E3WWR4</accession>
<sequence length="664" mass="77783">MVSRENPDFLSASTLKGDKVVNRAGEDIGKIEELMIDLRDGRVGYAVLSFGGFLGMGDKLFAIPWKALQLRLHDHEFLLDVPKETLENAEGFDKDNWPLTTREELSRTYSYYGYQPYWQTEVTGQTGVPGETRTERAARMERTSSRENPDFLSAGTITGDKVVNRAGNDVGKIEELMIDLQDGKVAYAVVSHGGFLGIGNKLFAVPWQALQLRVHEHKFLLDVPKETLDKEEGFDKDNWPLHRETLSRTYTNYGYQPYWEIVTAEQPEVSTRKMEKAAVSGGVLRETETREAETKKVVWTERERTEVVETDEEIRARQERERLEGLRGEQEEKLSQLEKERMERERQAQNERERLAQLERDRIEVERQAEAERQRLAQLERELQEARRQEETERVTRLEAELREVHTQEETRRDRLAQLERECTEARRQAEAERERLAQLERERTEVERRAQEERERLAQLERERTEVETRVETREMPDFLSASTIKSDRVVNTAGEDLGRIEELMIDLDNGRVAYAVLSFGGFMGMSDKLFAIPWNSLKCNVHEHAFTLDISKDVLENAEGFDKDRWPLTRDELSRTYTYYGYQPYWQGGTAETTGGMPRAESERMARTERERGAQLKTAEEKMAEQDKERFERMEEKETDNEERERLERERTIAERRERKYQ</sequence>
<dbReference type="EMBL" id="CP009516">
    <property type="protein sequence ID" value="AKB80075.1"/>
    <property type="molecule type" value="Genomic_DNA"/>
</dbReference>
<feature type="compositionally biased region" description="Basic and acidic residues" evidence="1">
    <location>
        <begin position="602"/>
        <end position="638"/>
    </location>
</feature>
<dbReference type="KEGG" id="mhor:MSHOH_3592"/>
<reference evidence="3 4" key="1">
    <citation type="submission" date="2014-07" db="EMBL/GenBank/DDBJ databases">
        <title>Methanogenic archaea and the global carbon cycle.</title>
        <authorList>
            <person name="Henriksen J.R."/>
            <person name="Luke J."/>
            <person name="Reinhart S."/>
            <person name="Benedict M.N."/>
            <person name="Youngblut N.D."/>
            <person name="Metcalf M.E."/>
            <person name="Whitaker R.J."/>
            <person name="Metcalf W.W."/>
        </authorList>
    </citation>
    <scope>NUCLEOTIDE SEQUENCE [LARGE SCALE GENOMIC DNA]</scope>
    <source>
        <strain evidence="3 4">HB-1</strain>
    </source>
</reference>
<dbReference type="AlphaFoldDB" id="A0A0E3WWR4"/>
<organism evidence="3 4">
    <name type="scientific">Methanosarcina horonobensis HB-1 = JCM 15518</name>
    <dbReference type="NCBI Taxonomy" id="1434110"/>
    <lineage>
        <taxon>Archaea</taxon>
        <taxon>Methanobacteriati</taxon>
        <taxon>Methanobacteriota</taxon>
        <taxon>Stenosarchaea group</taxon>
        <taxon>Methanomicrobia</taxon>
        <taxon>Methanosarcinales</taxon>
        <taxon>Methanosarcinaceae</taxon>
        <taxon>Methanosarcina</taxon>
    </lineage>
</organism>
<gene>
    <name evidence="3" type="ORF">MSHOH_3592</name>
</gene>
<dbReference type="Proteomes" id="UP000033101">
    <property type="component" value="Chromosome"/>
</dbReference>